<organism evidence="2 3">
    <name type="scientific">Coprobacter fastidiosus</name>
    <dbReference type="NCBI Taxonomy" id="1099853"/>
    <lineage>
        <taxon>Bacteria</taxon>
        <taxon>Pseudomonadati</taxon>
        <taxon>Bacteroidota</taxon>
        <taxon>Bacteroidia</taxon>
        <taxon>Bacteroidales</taxon>
        <taxon>Barnesiellaceae</taxon>
        <taxon>Coprobacter</taxon>
    </lineage>
</organism>
<proteinExistence type="predicted"/>
<feature type="signal peptide" evidence="1">
    <location>
        <begin position="1"/>
        <end position="21"/>
    </location>
</feature>
<dbReference type="AlphaFoldDB" id="A0A354M445"/>
<keyword evidence="1" id="KW-0732">Signal</keyword>
<dbReference type="Proteomes" id="UP000262954">
    <property type="component" value="Unassembled WGS sequence"/>
</dbReference>
<reference evidence="2 3" key="1">
    <citation type="journal article" date="2018" name="Nat. Biotechnol.">
        <title>A standardized bacterial taxonomy based on genome phylogeny substantially revises the tree of life.</title>
        <authorList>
            <person name="Parks D.H."/>
            <person name="Chuvochina M."/>
            <person name="Waite D.W."/>
            <person name="Rinke C."/>
            <person name="Skarshewski A."/>
            <person name="Chaumeil P.A."/>
            <person name="Hugenholtz P."/>
        </authorList>
    </citation>
    <scope>NUCLEOTIDE SEQUENCE [LARGE SCALE GENOMIC DNA]</scope>
    <source>
        <strain evidence="2">UBA11482</strain>
    </source>
</reference>
<evidence type="ECO:0000313" key="2">
    <source>
        <dbReference type="EMBL" id="HBJ09284.1"/>
    </source>
</evidence>
<comment type="caution">
    <text evidence="2">The sequence shown here is derived from an EMBL/GenBank/DDBJ whole genome shotgun (WGS) entry which is preliminary data.</text>
</comment>
<evidence type="ECO:0000313" key="3">
    <source>
        <dbReference type="Proteomes" id="UP000262954"/>
    </source>
</evidence>
<evidence type="ECO:0000256" key="1">
    <source>
        <dbReference type="SAM" id="SignalP"/>
    </source>
</evidence>
<sequence>MMKYLISILFCIALLSLSDNNTEEHLVRFMSDESVLCQGAVGNMSFIKDYLSYSNRSADIESHFVLFDTGICGVFFPVYSYSRKIENPTIIKFISTKNFRLLIRNAGFNNKKAITDFSNFILFKSSYRFFVYALRQILI</sequence>
<accession>A0A354M445</accession>
<name>A0A354M445_9BACT</name>
<dbReference type="EMBL" id="DNWC01000129">
    <property type="protein sequence ID" value="HBJ09284.1"/>
    <property type="molecule type" value="Genomic_DNA"/>
</dbReference>
<feature type="chain" id="PRO_5017016665" evidence="1">
    <location>
        <begin position="22"/>
        <end position="139"/>
    </location>
</feature>
<gene>
    <name evidence="2" type="ORF">DDY73_09805</name>
</gene>
<protein>
    <submittedName>
        <fullName evidence="2">Uncharacterized protein</fullName>
    </submittedName>
</protein>